<dbReference type="Gene3D" id="2.160.20.10">
    <property type="entry name" value="Single-stranded right-handed beta-helix, Pectin lyase-like"/>
    <property type="match status" value="1"/>
</dbReference>
<dbReference type="AlphaFoldDB" id="A0A8S8X980"/>
<gene>
    <name evidence="3" type="ORF">TMPK1_03360</name>
</gene>
<dbReference type="InterPro" id="IPR011050">
    <property type="entry name" value="Pectin_lyase_fold/virulence"/>
</dbReference>
<dbReference type="InterPro" id="IPR006626">
    <property type="entry name" value="PbH1"/>
</dbReference>
<proteinExistence type="predicted"/>
<organism evidence="3 4">
    <name type="scientific">Roseiterribacter gracilis</name>
    <dbReference type="NCBI Taxonomy" id="2812848"/>
    <lineage>
        <taxon>Bacteria</taxon>
        <taxon>Pseudomonadati</taxon>
        <taxon>Pseudomonadota</taxon>
        <taxon>Alphaproteobacteria</taxon>
        <taxon>Rhodospirillales</taxon>
        <taxon>Roseiterribacteraceae</taxon>
        <taxon>Roseiterribacter</taxon>
    </lineage>
</organism>
<evidence type="ECO:0000313" key="3">
    <source>
        <dbReference type="EMBL" id="GIL38099.1"/>
    </source>
</evidence>
<feature type="domain" description="Right handed beta helix" evidence="2">
    <location>
        <begin position="92"/>
        <end position="173"/>
    </location>
</feature>
<feature type="signal peptide" evidence="1">
    <location>
        <begin position="1"/>
        <end position="17"/>
    </location>
</feature>
<sequence>MRRFLLLALLLSSTAQAAKIDVHPGGLADAARHASDGDELVLAPARFENESTTIDKRLTITGTPGKTLLAATQPLANGKAILILRGDVTVRGITFDGAQVADRNGAGIRVERGASLDVSNSVFTNNQDGILAADGPGMVTVRGCTFRSNGAGDGYSHAIYVNHIARLTVANSQFLGTRVGHHVKSRAAVTRISDSKFEDGPNGTASYAVDLPNGGDATIANSEFRKAATSGNRAILHAGGEGTLQPNSILRLTGNRFDSARKNATALEAMQPVRVEASGNRFSGVPPIGPH</sequence>
<evidence type="ECO:0000259" key="2">
    <source>
        <dbReference type="Pfam" id="PF13229"/>
    </source>
</evidence>
<dbReference type="InterPro" id="IPR012334">
    <property type="entry name" value="Pectin_lyas_fold"/>
</dbReference>
<accession>A0A8S8X980</accession>
<dbReference type="EMBL" id="BOPV01000001">
    <property type="protein sequence ID" value="GIL38099.1"/>
    <property type="molecule type" value="Genomic_DNA"/>
</dbReference>
<keyword evidence="1" id="KW-0732">Signal</keyword>
<dbReference type="Pfam" id="PF13229">
    <property type="entry name" value="Beta_helix"/>
    <property type="match status" value="1"/>
</dbReference>
<comment type="caution">
    <text evidence="3">The sequence shown here is derived from an EMBL/GenBank/DDBJ whole genome shotgun (WGS) entry which is preliminary data.</text>
</comment>
<keyword evidence="4" id="KW-1185">Reference proteome</keyword>
<name>A0A8S8X980_9PROT</name>
<evidence type="ECO:0000256" key="1">
    <source>
        <dbReference type="SAM" id="SignalP"/>
    </source>
</evidence>
<dbReference type="Proteomes" id="UP000681075">
    <property type="component" value="Unassembled WGS sequence"/>
</dbReference>
<reference evidence="3" key="1">
    <citation type="submission" date="2021-02" db="EMBL/GenBank/DDBJ databases">
        <title>Genome sequence of Rhodospirillales sp. strain TMPK1 isolated from soil.</title>
        <authorList>
            <person name="Nakai R."/>
            <person name="Kusada H."/>
            <person name="Tamaki H."/>
        </authorList>
    </citation>
    <scope>NUCLEOTIDE SEQUENCE</scope>
    <source>
        <strain evidence="3">TMPK1</strain>
    </source>
</reference>
<dbReference type="RefSeq" id="WP_420241042.1">
    <property type="nucleotide sequence ID" value="NZ_BOPV01000001.1"/>
</dbReference>
<evidence type="ECO:0000313" key="4">
    <source>
        <dbReference type="Proteomes" id="UP000681075"/>
    </source>
</evidence>
<dbReference type="InterPro" id="IPR039448">
    <property type="entry name" value="Beta_helix"/>
</dbReference>
<dbReference type="SMART" id="SM00710">
    <property type="entry name" value="PbH1"/>
    <property type="match status" value="5"/>
</dbReference>
<feature type="chain" id="PRO_5035719528" description="Right handed beta helix domain-containing protein" evidence="1">
    <location>
        <begin position="18"/>
        <end position="291"/>
    </location>
</feature>
<protein>
    <recommendedName>
        <fullName evidence="2">Right handed beta helix domain-containing protein</fullName>
    </recommendedName>
</protein>
<dbReference type="SUPFAM" id="SSF51126">
    <property type="entry name" value="Pectin lyase-like"/>
    <property type="match status" value="1"/>
</dbReference>